<proteinExistence type="predicted"/>
<keyword evidence="3" id="KW-1185">Reference proteome</keyword>
<evidence type="ECO:0000256" key="1">
    <source>
        <dbReference type="SAM" id="SignalP"/>
    </source>
</evidence>
<dbReference type="Proteomes" id="UP000479000">
    <property type="component" value="Unassembled WGS sequence"/>
</dbReference>
<sequence>MKAALFIGFLAIYGCVAQKDEEGKENTGTTGNAVKLPSFSVPSVGKILSKIDSTSQDLLKDKHTIVTSALGLGDNLVNGAATLTGKAVDQGATLAKTVITDGSKIAKTVVTDSQQLTDKAFDMVGKYVPVAGKTIAKLGKAISGYGYTAANKVVSGVESGATSGVTFGNEMGKKVTDAIVSGSKYVKETATSVHDTKTKYVTSAISKGVKGTSAAIKGVGDGISSIGKLISTSSTLEATPEAPRTPEA</sequence>
<dbReference type="EMBL" id="CADCXU010033981">
    <property type="protein sequence ID" value="CAB0019539.1"/>
    <property type="molecule type" value="Genomic_DNA"/>
</dbReference>
<evidence type="ECO:0000313" key="2">
    <source>
        <dbReference type="EMBL" id="CAB0019539.1"/>
    </source>
</evidence>
<evidence type="ECO:0000313" key="3">
    <source>
        <dbReference type="Proteomes" id="UP000479000"/>
    </source>
</evidence>
<protein>
    <recommendedName>
        <fullName evidence="4">Senescence domain-containing protein</fullName>
    </recommendedName>
</protein>
<accession>A0A6H5HNW8</accession>
<feature type="signal peptide" evidence="1">
    <location>
        <begin position="1"/>
        <end position="17"/>
    </location>
</feature>
<name>A0A6H5HNW8_9HEMI</name>
<keyword evidence="1" id="KW-0732">Signal</keyword>
<dbReference type="PROSITE" id="PS51257">
    <property type="entry name" value="PROKAR_LIPOPROTEIN"/>
    <property type="match status" value="1"/>
</dbReference>
<organism evidence="2 3">
    <name type="scientific">Nesidiocoris tenuis</name>
    <dbReference type="NCBI Taxonomy" id="355587"/>
    <lineage>
        <taxon>Eukaryota</taxon>
        <taxon>Metazoa</taxon>
        <taxon>Ecdysozoa</taxon>
        <taxon>Arthropoda</taxon>
        <taxon>Hexapoda</taxon>
        <taxon>Insecta</taxon>
        <taxon>Pterygota</taxon>
        <taxon>Neoptera</taxon>
        <taxon>Paraneoptera</taxon>
        <taxon>Hemiptera</taxon>
        <taxon>Heteroptera</taxon>
        <taxon>Panheteroptera</taxon>
        <taxon>Cimicomorpha</taxon>
        <taxon>Miridae</taxon>
        <taxon>Dicyphina</taxon>
        <taxon>Nesidiocoris</taxon>
    </lineage>
</organism>
<feature type="chain" id="PRO_5026101464" description="Senescence domain-containing protein" evidence="1">
    <location>
        <begin position="18"/>
        <end position="248"/>
    </location>
</feature>
<reference evidence="2 3" key="1">
    <citation type="submission" date="2020-02" db="EMBL/GenBank/DDBJ databases">
        <authorList>
            <person name="Ferguson B K."/>
        </authorList>
    </citation>
    <scope>NUCLEOTIDE SEQUENCE [LARGE SCALE GENOMIC DNA]</scope>
</reference>
<evidence type="ECO:0008006" key="4">
    <source>
        <dbReference type="Google" id="ProtNLM"/>
    </source>
</evidence>
<dbReference type="AlphaFoldDB" id="A0A6H5HNW8"/>
<gene>
    <name evidence="2" type="ORF">NTEN_LOCUS23251</name>
</gene>